<gene>
    <name evidence="1" type="ORF">NCTC5053_06096</name>
</gene>
<organism evidence="1 2">
    <name type="scientific">Klebsiella pneumoniae</name>
    <dbReference type="NCBI Taxonomy" id="573"/>
    <lineage>
        <taxon>Bacteria</taxon>
        <taxon>Pseudomonadati</taxon>
        <taxon>Pseudomonadota</taxon>
        <taxon>Gammaproteobacteria</taxon>
        <taxon>Enterobacterales</taxon>
        <taxon>Enterobacteriaceae</taxon>
        <taxon>Klebsiella/Raoultella group</taxon>
        <taxon>Klebsiella</taxon>
        <taxon>Klebsiella pneumoniae complex</taxon>
    </lineage>
</organism>
<protein>
    <submittedName>
        <fullName evidence="1">Gp9</fullName>
    </submittedName>
</protein>
<proteinExistence type="predicted"/>
<name>A0A378BYU8_KLEPN</name>
<dbReference type="AlphaFoldDB" id="A0A378BYU8"/>
<dbReference type="Proteomes" id="UP000254387">
    <property type="component" value="Unassembled WGS sequence"/>
</dbReference>
<accession>A0A378BYU8</accession>
<sequence>MYFSKETLATNSRLGGHWKRAVGKPQYVEPAERFHHCGKPRNHDS</sequence>
<evidence type="ECO:0000313" key="2">
    <source>
        <dbReference type="Proteomes" id="UP000254387"/>
    </source>
</evidence>
<dbReference type="EMBL" id="UGMN01000004">
    <property type="protein sequence ID" value="STV56694.1"/>
    <property type="molecule type" value="Genomic_DNA"/>
</dbReference>
<evidence type="ECO:0000313" key="1">
    <source>
        <dbReference type="EMBL" id="STV56694.1"/>
    </source>
</evidence>
<reference evidence="1 2" key="1">
    <citation type="submission" date="2018-06" db="EMBL/GenBank/DDBJ databases">
        <authorList>
            <consortium name="Pathogen Informatics"/>
            <person name="Doyle S."/>
        </authorList>
    </citation>
    <scope>NUCLEOTIDE SEQUENCE [LARGE SCALE GENOMIC DNA]</scope>
    <source>
        <strain evidence="1 2">NCTC5053</strain>
    </source>
</reference>